<dbReference type="Proteomes" id="UP001585053">
    <property type="component" value="Unassembled WGS sequence"/>
</dbReference>
<evidence type="ECO:0000313" key="5">
    <source>
        <dbReference type="Proteomes" id="UP001585053"/>
    </source>
</evidence>
<evidence type="ECO:0000313" key="3">
    <source>
        <dbReference type="EMBL" id="MYR32316.1"/>
    </source>
</evidence>
<organism evidence="3 4">
    <name type="scientific">Nocardiopsis alba</name>
    <dbReference type="NCBI Taxonomy" id="53437"/>
    <lineage>
        <taxon>Bacteria</taxon>
        <taxon>Bacillati</taxon>
        <taxon>Actinomycetota</taxon>
        <taxon>Actinomycetes</taxon>
        <taxon>Streptosporangiales</taxon>
        <taxon>Nocardiopsidaceae</taxon>
        <taxon>Nocardiopsis</taxon>
    </lineage>
</organism>
<evidence type="ECO:0000256" key="1">
    <source>
        <dbReference type="SAM" id="Phobius"/>
    </source>
</evidence>
<evidence type="ECO:0000313" key="4">
    <source>
        <dbReference type="Proteomes" id="UP000467124"/>
    </source>
</evidence>
<feature type="transmembrane region" description="Helical" evidence="1">
    <location>
        <begin position="209"/>
        <end position="228"/>
    </location>
</feature>
<feature type="transmembrane region" description="Helical" evidence="1">
    <location>
        <begin position="20"/>
        <end position="40"/>
    </location>
</feature>
<keyword evidence="1" id="KW-0812">Transmembrane</keyword>
<feature type="transmembrane region" description="Helical" evidence="1">
    <location>
        <begin position="87"/>
        <end position="108"/>
    </location>
</feature>
<dbReference type="Proteomes" id="UP000467124">
    <property type="component" value="Unassembled WGS sequence"/>
</dbReference>
<sequence length="242" mass="25273">MPYSNTSTLHWDYRDGRVAAVMAALVYSLWTLEIVFVGSPDSTSGALADPDSSFGRFLDSAHRTAAILVMLAAGLGLTLGATRPRRLLTIAWWSMAVFGAASLAASLLPGRCVVSTDAACAVETLVEGVDGATAVQPPIAVISILAALVSAIALTLDRRRAGERAWPVLALITAAQALAVVVVLVLASLLYASAGDGSPGVALGLAERLHLVTVALWLLAVGLVPGQWKRTRRARRIPERAA</sequence>
<keyword evidence="1" id="KW-1133">Transmembrane helix</keyword>
<dbReference type="AlphaFoldDB" id="A0A7K2IR08"/>
<reference evidence="3 4" key="1">
    <citation type="journal article" date="2019" name="Nat. Commun.">
        <title>The antimicrobial potential of Streptomyces from insect microbiomes.</title>
        <authorList>
            <person name="Chevrette M.G."/>
            <person name="Carlson C.M."/>
            <person name="Ortega H.E."/>
            <person name="Thomas C."/>
            <person name="Ananiev G.E."/>
            <person name="Barns K.J."/>
            <person name="Book A.J."/>
            <person name="Cagnazzo J."/>
            <person name="Carlos C."/>
            <person name="Flanigan W."/>
            <person name="Grubbs K.J."/>
            <person name="Horn H.A."/>
            <person name="Hoffmann F.M."/>
            <person name="Klassen J.L."/>
            <person name="Knack J.J."/>
            <person name="Lewin G.R."/>
            <person name="McDonald B.R."/>
            <person name="Muller L."/>
            <person name="Melo W.G.P."/>
            <person name="Pinto-Tomas A.A."/>
            <person name="Schmitz A."/>
            <person name="Wendt-Pienkowski E."/>
            <person name="Wildman S."/>
            <person name="Zhao M."/>
            <person name="Zhang F."/>
            <person name="Bugni T.S."/>
            <person name="Andes D.R."/>
            <person name="Pupo M.T."/>
            <person name="Currie C.R."/>
        </authorList>
    </citation>
    <scope>NUCLEOTIDE SEQUENCE [LARGE SCALE GENOMIC DNA]</scope>
    <source>
        <strain evidence="3 4">SID5840</strain>
    </source>
</reference>
<keyword evidence="5" id="KW-1185">Reference proteome</keyword>
<proteinExistence type="predicted"/>
<gene>
    <name evidence="3" type="ORF">GTW20_08550</name>
    <name evidence="2" type="ORF">VSQ78_18240</name>
</gene>
<feature type="transmembrane region" description="Helical" evidence="1">
    <location>
        <begin position="168"/>
        <end position="189"/>
    </location>
</feature>
<name>A0A7K2IR08_9ACTN</name>
<protein>
    <submittedName>
        <fullName evidence="3">DUF998 domain-containing protein</fullName>
    </submittedName>
</protein>
<evidence type="ECO:0000313" key="2">
    <source>
        <dbReference type="EMBL" id="MFB8769651.1"/>
    </source>
</evidence>
<accession>A0A7K2IR08</accession>
<dbReference type="EMBL" id="JAYMRS010000006">
    <property type="protein sequence ID" value="MFB8769651.1"/>
    <property type="molecule type" value="Genomic_DNA"/>
</dbReference>
<feature type="transmembrane region" description="Helical" evidence="1">
    <location>
        <begin position="139"/>
        <end position="156"/>
    </location>
</feature>
<feature type="transmembrane region" description="Helical" evidence="1">
    <location>
        <begin position="60"/>
        <end position="80"/>
    </location>
</feature>
<keyword evidence="1" id="KW-0472">Membrane</keyword>
<comment type="caution">
    <text evidence="3">The sequence shown here is derived from an EMBL/GenBank/DDBJ whole genome shotgun (WGS) entry which is preliminary data.</text>
</comment>
<dbReference type="RefSeq" id="WP_041561727.1">
    <property type="nucleotide sequence ID" value="NZ_JAYMRS010000006.1"/>
</dbReference>
<dbReference type="EMBL" id="WWHY01000001">
    <property type="protein sequence ID" value="MYR32316.1"/>
    <property type="molecule type" value="Genomic_DNA"/>
</dbReference>
<reference evidence="2 5" key="2">
    <citation type="submission" date="2024-01" db="EMBL/GenBank/DDBJ databases">
        <title>Genome mining of biosynthetic gene clusters to explore secondary metabolites of Streptomyces sp.</title>
        <authorList>
            <person name="Baig A."/>
            <person name="Ajitkumar Shintre N."/>
            <person name="Kumar H."/>
            <person name="Anbarasu A."/>
            <person name="Ramaiah S."/>
        </authorList>
    </citation>
    <scope>NUCLEOTIDE SEQUENCE [LARGE SCALE GENOMIC DNA]</scope>
    <source>
        <strain evidence="2 5">A01</strain>
    </source>
</reference>